<dbReference type="PANTHER" id="PTHR11988:SF27">
    <property type="entry name" value="GH27708P"/>
    <property type="match status" value="1"/>
</dbReference>
<keyword evidence="6" id="KW-0804">Transcription</keyword>
<protein>
    <recommendedName>
        <fullName evidence="14">BZIP domain-containing protein</fullName>
    </recommendedName>
</protein>
<sequence>MQHPLENRIPLSPYGYSHYYPNIHLPFEPQVLDLCTNTKNKFTYDSCSACHSSPTLSSNSTSPEIPQVSSTSKPLRPFKAISKGNLELRHFLYNDESFQEYRNRVLSTVSSKNELCISMRRSQGDASKIEDPEYVAKRKKNNEAAKRSREARKMKEDEIAVRCAYLEQENLQLKIRLAALEMYCSMHV</sequence>
<feature type="compositionally biased region" description="Low complexity" evidence="9">
    <location>
        <begin position="53"/>
        <end position="63"/>
    </location>
</feature>
<keyword evidence="2 8" id="KW-0479">Metal-binding</keyword>
<dbReference type="CDD" id="cd14695">
    <property type="entry name" value="bZIP_HLF"/>
    <property type="match status" value="1"/>
</dbReference>
<feature type="domain" description="Cytochrome c" evidence="11">
    <location>
        <begin position="33"/>
        <end position="170"/>
    </location>
</feature>
<comment type="subcellular location">
    <subcellularLocation>
        <location evidence="1">Nucleus</location>
    </subcellularLocation>
</comment>
<evidence type="ECO:0000256" key="1">
    <source>
        <dbReference type="ARBA" id="ARBA00004123"/>
    </source>
</evidence>
<dbReference type="Gene3D" id="1.20.5.170">
    <property type="match status" value="1"/>
</dbReference>
<evidence type="ECO:0000256" key="7">
    <source>
        <dbReference type="ARBA" id="ARBA00023242"/>
    </source>
</evidence>
<name>A0A9N9SHC0_PHACE</name>
<accession>A0A9N9SHC0</accession>
<feature type="domain" description="BZIP" evidence="10">
    <location>
        <begin position="131"/>
        <end position="181"/>
    </location>
</feature>
<evidence type="ECO:0000259" key="10">
    <source>
        <dbReference type="PROSITE" id="PS50217"/>
    </source>
</evidence>
<dbReference type="PROSITE" id="PS50217">
    <property type="entry name" value="BZIP"/>
    <property type="match status" value="1"/>
</dbReference>
<evidence type="ECO:0000313" key="12">
    <source>
        <dbReference type="EMBL" id="CAG9819847.1"/>
    </source>
</evidence>
<dbReference type="GO" id="GO:0020037">
    <property type="term" value="F:heme binding"/>
    <property type="evidence" value="ECO:0007669"/>
    <property type="project" value="InterPro"/>
</dbReference>
<evidence type="ECO:0000259" key="11">
    <source>
        <dbReference type="PROSITE" id="PS51007"/>
    </source>
</evidence>
<dbReference type="InterPro" id="IPR004827">
    <property type="entry name" value="bZIP"/>
</dbReference>
<dbReference type="SUPFAM" id="SSF57959">
    <property type="entry name" value="Leucine zipper domain"/>
    <property type="match status" value="1"/>
</dbReference>
<reference evidence="12" key="1">
    <citation type="submission" date="2022-01" db="EMBL/GenBank/DDBJ databases">
        <authorList>
            <person name="King R."/>
        </authorList>
    </citation>
    <scope>NUCLEOTIDE SEQUENCE</scope>
</reference>
<dbReference type="SMART" id="SM00338">
    <property type="entry name" value="BRLZ"/>
    <property type="match status" value="1"/>
</dbReference>
<evidence type="ECO:0000256" key="4">
    <source>
        <dbReference type="ARBA" id="ARBA00023015"/>
    </source>
</evidence>
<dbReference type="PROSITE" id="PS51007">
    <property type="entry name" value="CYTC"/>
    <property type="match status" value="1"/>
</dbReference>
<dbReference type="GO" id="GO:0046872">
    <property type="term" value="F:metal ion binding"/>
    <property type="evidence" value="ECO:0007669"/>
    <property type="project" value="UniProtKB-KW"/>
</dbReference>
<reference evidence="12" key="2">
    <citation type="submission" date="2022-10" db="EMBL/GenBank/DDBJ databases">
        <authorList>
            <consortium name="ENA_rothamsted_submissions"/>
            <consortium name="culmorum"/>
            <person name="King R."/>
        </authorList>
    </citation>
    <scope>NUCLEOTIDE SEQUENCE</scope>
</reference>
<evidence type="ECO:0000256" key="5">
    <source>
        <dbReference type="ARBA" id="ARBA00023125"/>
    </source>
</evidence>
<proteinExistence type="predicted"/>
<evidence type="ECO:0000256" key="9">
    <source>
        <dbReference type="SAM" id="MobiDB-lite"/>
    </source>
</evidence>
<evidence type="ECO:0000256" key="8">
    <source>
        <dbReference type="PROSITE-ProRule" id="PRU00433"/>
    </source>
</evidence>
<evidence type="ECO:0000313" key="13">
    <source>
        <dbReference type="Proteomes" id="UP001153737"/>
    </source>
</evidence>
<organism evidence="12 13">
    <name type="scientific">Phaedon cochleariae</name>
    <name type="common">Mustard beetle</name>
    <dbReference type="NCBI Taxonomy" id="80249"/>
    <lineage>
        <taxon>Eukaryota</taxon>
        <taxon>Metazoa</taxon>
        <taxon>Ecdysozoa</taxon>
        <taxon>Arthropoda</taxon>
        <taxon>Hexapoda</taxon>
        <taxon>Insecta</taxon>
        <taxon>Pterygota</taxon>
        <taxon>Neoptera</taxon>
        <taxon>Endopterygota</taxon>
        <taxon>Coleoptera</taxon>
        <taxon>Polyphaga</taxon>
        <taxon>Cucujiformia</taxon>
        <taxon>Chrysomeloidea</taxon>
        <taxon>Chrysomelidae</taxon>
        <taxon>Chrysomelinae</taxon>
        <taxon>Chrysomelini</taxon>
        <taxon>Phaedon</taxon>
    </lineage>
</organism>
<feature type="region of interest" description="Disordered" evidence="9">
    <location>
        <begin position="53"/>
        <end position="72"/>
    </location>
</feature>
<dbReference type="AlphaFoldDB" id="A0A9N9SHC0"/>
<keyword evidence="8" id="KW-0349">Heme</keyword>
<evidence type="ECO:0000256" key="3">
    <source>
        <dbReference type="ARBA" id="ARBA00023004"/>
    </source>
</evidence>
<keyword evidence="5" id="KW-0238">DNA-binding</keyword>
<dbReference type="EMBL" id="OU896709">
    <property type="protein sequence ID" value="CAG9819847.1"/>
    <property type="molecule type" value="Genomic_DNA"/>
</dbReference>
<dbReference type="OrthoDB" id="361013at2759"/>
<dbReference type="GO" id="GO:0005634">
    <property type="term" value="C:nucleus"/>
    <property type="evidence" value="ECO:0007669"/>
    <property type="project" value="UniProtKB-SubCell"/>
</dbReference>
<keyword evidence="3 8" id="KW-0408">Iron</keyword>
<keyword evidence="7" id="KW-0539">Nucleus</keyword>
<dbReference type="Proteomes" id="UP001153737">
    <property type="component" value="Chromosome 3"/>
</dbReference>
<dbReference type="InterPro" id="IPR040223">
    <property type="entry name" value="PAR_bZIP"/>
</dbReference>
<dbReference type="Pfam" id="PF07716">
    <property type="entry name" value="bZIP_2"/>
    <property type="match status" value="1"/>
</dbReference>
<dbReference type="GO" id="GO:0009055">
    <property type="term" value="F:electron transfer activity"/>
    <property type="evidence" value="ECO:0007669"/>
    <property type="project" value="InterPro"/>
</dbReference>
<dbReference type="PANTHER" id="PTHR11988">
    <property type="entry name" value="THYROTROPH EMBRYONIC FACTOR RELATED"/>
    <property type="match status" value="1"/>
</dbReference>
<evidence type="ECO:0000256" key="2">
    <source>
        <dbReference type="ARBA" id="ARBA00022723"/>
    </source>
</evidence>
<gene>
    <name evidence="12" type="ORF">PHAECO_LOCUS7367</name>
</gene>
<dbReference type="GO" id="GO:0000978">
    <property type="term" value="F:RNA polymerase II cis-regulatory region sequence-specific DNA binding"/>
    <property type="evidence" value="ECO:0007669"/>
    <property type="project" value="TreeGrafter"/>
</dbReference>
<evidence type="ECO:0000256" key="6">
    <source>
        <dbReference type="ARBA" id="ARBA00023163"/>
    </source>
</evidence>
<keyword evidence="4" id="KW-0805">Transcription regulation</keyword>
<evidence type="ECO:0008006" key="14">
    <source>
        <dbReference type="Google" id="ProtNLM"/>
    </source>
</evidence>
<dbReference type="InterPro" id="IPR046347">
    <property type="entry name" value="bZIP_sf"/>
</dbReference>
<dbReference type="InterPro" id="IPR009056">
    <property type="entry name" value="Cyt_c-like_dom"/>
</dbReference>
<keyword evidence="13" id="KW-1185">Reference proteome</keyword>
<dbReference type="GO" id="GO:0000981">
    <property type="term" value="F:DNA-binding transcription factor activity, RNA polymerase II-specific"/>
    <property type="evidence" value="ECO:0007669"/>
    <property type="project" value="TreeGrafter"/>
</dbReference>